<sequence>MTDSRGSTRRAGRRWLWAVAGLAGFGAVMAVVGIWHLPARMYPGAGDGAVQARAALQGGLLTAAAALLAVAGALVALDETRQANAEVRRANENTHVRELYVEAVKLLNDADRGIRLAGIFALERIATDSPADQGTVVEVLSAFVRDRSTDPLLRPPAPADSDSSVPAERPAADIRAAVQVLARLPVDTTIPRSDLAGANLTGPAALSNLAFNDHADLTGAWLDRVDLAGATLSMADLTGAVLAEADLTDVTLIGANLTGAVLVGANLTDATLIKADLTRAMLAQANLTNAELGGAELTRAMLLGANLTRAILFGANLVDAEWLTQEQINVALGDGQTRLPRGIVRPASWSEP</sequence>
<dbReference type="Proteomes" id="UP000199013">
    <property type="component" value="Unassembled WGS sequence"/>
</dbReference>
<evidence type="ECO:0000313" key="3">
    <source>
        <dbReference type="Proteomes" id="UP000199013"/>
    </source>
</evidence>
<keyword evidence="1" id="KW-0472">Membrane</keyword>
<dbReference type="PANTHER" id="PTHR14136:SF17">
    <property type="entry name" value="BTB_POZ DOMAIN-CONTAINING PROTEIN KCTD9"/>
    <property type="match status" value="1"/>
</dbReference>
<proteinExistence type="predicted"/>
<organism evidence="2 3">
    <name type="scientific">Candidatus Protofrankia californiensis</name>
    <dbReference type="NCBI Taxonomy" id="1839754"/>
    <lineage>
        <taxon>Bacteria</taxon>
        <taxon>Bacillati</taxon>
        <taxon>Actinomycetota</taxon>
        <taxon>Actinomycetes</taxon>
        <taxon>Frankiales</taxon>
        <taxon>Frankiaceae</taxon>
        <taxon>Protofrankia</taxon>
    </lineage>
</organism>
<keyword evidence="3" id="KW-1185">Reference proteome</keyword>
<keyword evidence="1" id="KW-1133">Transmembrane helix</keyword>
<evidence type="ECO:0000313" key="2">
    <source>
        <dbReference type="EMBL" id="SBW22204.1"/>
    </source>
</evidence>
<dbReference type="InterPro" id="IPR051082">
    <property type="entry name" value="Pentapeptide-BTB/POZ_domain"/>
</dbReference>
<feature type="transmembrane region" description="Helical" evidence="1">
    <location>
        <begin position="15"/>
        <end position="35"/>
    </location>
</feature>
<dbReference type="Gene3D" id="2.160.20.80">
    <property type="entry name" value="E3 ubiquitin-protein ligase SopA"/>
    <property type="match status" value="2"/>
</dbReference>
<evidence type="ECO:0000256" key="1">
    <source>
        <dbReference type="SAM" id="Phobius"/>
    </source>
</evidence>
<dbReference type="AlphaFoldDB" id="A0A1C3NXC3"/>
<accession>A0A1C3NXC3</accession>
<reference evidence="3" key="1">
    <citation type="submission" date="2016-02" db="EMBL/GenBank/DDBJ databases">
        <authorList>
            <person name="Wibberg D."/>
        </authorList>
    </citation>
    <scope>NUCLEOTIDE SEQUENCE [LARGE SCALE GENOMIC DNA]</scope>
</reference>
<dbReference type="SUPFAM" id="SSF141571">
    <property type="entry name" value="Pentapeptide repeat-like"/>
    <property type="match status" value="1"/>
</dbReference>
<dbReference type="InterPro" id="IPR001646">
    <property type="entry name" value="5peptide_repeat"/>
</dbReference>
<dbReference type="EMBL" id="FLUV01000960">
    <property type="protein sequence ID" value="SBW22204.1"/>
    <property type="molecule type" value="Genomic_DNA"/>
</dbReference>
<keyword evidence="1" id="KW-0812">Transmembrane</keyword>
<dbReference type="Pfam" id="PF00805">
    <property type="entry name" value="Pentapeptide"/>
    <property type="match status" value="3"/>
</dbReference>
<gene>
    <name evidence="2" type="ORF">FDG2_2293</name>
</gene>
<name>A0A1C3NXC3_9ACTN</name>
<protein>
    <submittedName>
        <fullName evidence="2">Pentapeptide repeat protein</fullName>
    </submittedName>
</protein>
<dbReference type="PANTHER" id="PTHR14136">
    <property type="entry name" value="BTB_POZ DOMAIN-CONTAINING PROTEIN KCTD9"/>
    <property type="match status" value="1"/>
</dbReference>
<feature type="transmembrane region" description="Helical" evidence="1">
    <location>
        <begin position="55"/>
        <end position="77"/>
    </location>
</feature>